<dbReference type="InterPro" id="IPR032823">
    <property type="entry name" value="BCA_ABC_TP_C"/>
</dbReference>
<comment type="caution">
    <text evidence="6">The sequence shown here is derived from an EMBL/GenBank/DDBJ whole genome shotgun (WGS) entry which is preliminary data.</text>
</comment>
<dbReference type="GO" id="GO:1903806">
    <property type="term" value="P:L-isoleucine import across plasma membrane"/>
    <property type="evidence" value="ECO:0007669"/>
    <property type="project" value="TreeGrafter"/>
</dbReference>
<evidence type="ECO:0000313" key="7">
    <source>
        <dbReference type="Proteomes" id="UP000637788"/>
    </source>
</evidence>
<dbReference type="Gene3D" id="3.40.50.300">
    <property type="entry name" value="P-loop containing nucleotide triphosphate hydrolases"/>
    <property type="match status" value="1"/>
</dbReference>
<dbReference type="InterPro" id="IPR027417">
    <property type="entry name" value="P-loop_NTPase"/>
</dbReference>
<dbReference type="PANTHER" id="PTHR45772:SF7">
    <property type="entry name" value="AMINO ACID ABC TRANSPORTER ATP-BINDING PROTEIN"/>
    <property type="match status" value="1"/>
</dbReference>
<dbReference type="CDD" id="cd03219">
    <property type="entry name" value="ABC_Mj1267_LivG_branched"/>
    <property type="match status" value="1"/>
</dbReference>
<dbReference type="GO" id="GO:0005524">
    <property type="term" value="F:ATP binding"/>
    <property type="evidence" value="ECO:0007669"/>
    <property type="project" value="UniProtKB-KW"/>
</dbReference>
<reference evidence="6" key="2">
    <citation type="submission" date="2020-09" db="EMBL/GenBank/DDBJ databases">
        <authorList>
            <person name="Sun Q."/>
            <person name="Ohkuma M."/>
        </authorList>
    </citation>
    <scope>NUCLEOTIDE SEQUENCE</scope>
    <source>
        <strain evidence="6">JCM 3035</strain>
    </source>
</reference>
<keyword evidence="7" id="KW-1185">Reference proteome</keyword>
<dbReference type="InterPro" id="IPR003439">
    <property type="entry name" value="ABC_transporter-like_ATP-bd"/>
</dbReference>
<reference evidence="6" key="1">
    <citation type="journal article" date="2014" name="Int. J. Syst. Evol. Microbiol.">
        <title>Complete genome sequence of Corynebacterium casei LMG S-19264T (=DSM 44701T), isolated from a smear-ripened cheese.</title>
        <authorList>
            <consortium name="US DOE Joint Genome Institute (JGI-PGF)"/>
            <person name="Walter F."/>
            <person name="Albersmeier A."/>
            <person name="Kalinowski J."/>
            <person name="Ruckert C."/>
        </authorList>
    </citation>
    <scope>NUCLEOTIDE SEQUENCE</scope>
    <source>
        <strain evidence="6">JCM 3035</strain>
    </source>
</reference>
<evidence type="ECO:0000313" key="6">
    <source>
        <dbReference type="EMBL" id="GGL07572.1"/>
    </source>
</evidence>
<dbReference type="GO" id="GO:0015808">
    <property type="term" value="P:L-alanine transport"/>
    <property type="evidence" value="ECO:0007669"/>
    <property type="project" value="TreeGrafter"/>
</dbReference>
<dbReference type="GO" id="GO:0005304">
    <property type="term" value="F:L-valine transmembrane transporter activity"/>
    <property type="evidence" value="ECO:0007669"/>
    <property type="project" value="TreeGrafter"/>
</dbReference>
<dbReference type="InterPro" id="IPR051120">
    <property type="entry name" value="ABC_AA/LPS_Transport"/>
</dbReference>
<dbReference type="EMBL" id="BMPQ01000035">
    <property type="protein sequence ID" value="GGL07572.1"/>
    <property type="molecule type" value="Genomic_DNA"/>
</dbReference>
<feature type="compositionally biased region" description="Low complexity" evidence="4">
    <location>
        <begin position="1"/>
        <end position="19"/>
    </location>
</feature>
<name>A0A917RGW1_9ACTN</name>
<dbReference type="PROSITE" id="PS50893">
    <property type="entry name" value="ABC_TRANSPORTER_2"/>
    <property type="match status" value="1"/>
</dbReference>
<dbReference type="AlphaFoldDB" id="A0A917RGW1"/>
<feature type="domain" description="ABC transporter" evidence="5">
    <location>
        <begin position="26"/>
        <end position="259"/>
    </location>
</feature>
<keyword evidence="3 6" id="KW-0067">ATP-binding</keyword>
<dbReference type="SMART" id="SM00382">
    <property type="entry name" value="AAA"/>
    <property type="match status" value="1"/>
</dbReference>
<protein>
    <submittedName>
        <fullName evidence="6">ABC transporter ATP-binding protein</fullName>
    </submittedName>
</protein>
<evidence type="ECO:0000256" key="2">
    <source>
        <dbReference type="ARBA" id="ARBA00022741"/>
    </source>
</evidence>
<dbReference type="InterPro" id="IPR003593">
    <property type="entry name" value="AAA+_ATPase"/>
</dbReference>
<proteinExistence type="predicted"/>
<dbReference type="GO" id="GO:0015188">
    <property type="term" value="F:L-isoleucine transmembrane transporter activity"/>
    <property type="evidence" value="ECO:0007669"/>
    <property type="project" value="TreeGrafter"/>
</dbReference>
<organism evidence="6 7">
    <name type="scientific">Streptomyces flaveus</name>
    <dbReference type="NCBI Taxonomy" id="66370"/>
    <lineage>
        <taxon>Bacteria</taxon>
        <taxon>Bacillati</taxon>
        <taxon>Actinomycetota</taxon>
        <taxon>Actinomycetes</taxon>
        <taxon>Kitasatosporales</taxon>
        <taxon>Streptomycetaceae</taxon>
        <taxon>Streptomyces</taxon>
        <taxon>Streptomyces aurantiacus group</taxon>
    </lineage>
</organism>
<dbReference type="Pfam" id="PF00005">
    <property type="entry name" value="ABC_tran"/>
    <property type="match status" value="1"/>
</dbReference>
<evidence type="ECO:0000259" key="5">
    <source>
        <dbReference type="PROSITE" id="PS50893"/>
    </source>
</evidence>
<evidence type="ECO:0000256" key="4">
    <source>
        <dbReference type="SAM" id="MobiDB-lite"/>
    </source>
</evidence>
<keyword evidence="2" id="KW-0547">Nucleotide-binding</keyword>
<feature type="region of interest" description="Disordered" evidence="4">
    <location>
        <begin position="1"/>
        <end position="21"/>
    </location>
</feature>
<evidence type="ECO:0000256" key="3">
    <source>
        <dbReference type="ARBA" id="ARBA00022840"/>
    </source>
</evidence>
<dbReference type="PANTHER" id="PTHR45772">
    <property type="entry name" value="CONSERVED COMPONENT OF ABC TRANSPORTER FOR NATURAL AMINO ACIDS-RELATED"/>
    <property type="match status" value="1"/>
</dbReference>
<dbReference type="GO" id="GO:0042941">
    <property type="term" value="P:D-alanine transmembrane transport"/>
    <property type="evidence" value="ECO:0007669"/>
    <property type="project" value="TreeGrafter"/>
</dbReference>
<dbReference type="GO" id="GO:0015192">
    <property type="term" value="F:L-phenylalanine transmembrane transporter activity"/>
    <property type="evidence" value="ECO:0007669"/>
    <property type="project" value="TreeGrafter"/>
</dbReference>
<evidence type="ECO:0000256" key="1">
    <source>
        <dbReference type="ARBA" id="ARBA00022448"/>
    </source>
</evidence>
<accession>A0A917RGW1</accession>
<dbReference type="GO" id="GO:0005886">
    <property type="term" value="C:plasma membrane"/>
    <property type="evidence" value="ECO:0007669"/>
    <property type="project" value="TreeGrafter"/>
</dbReference>
<dbReference type="GO" id="GO:1903805">
    <property type="term" value="P:L-valine import across plasma membrane"/>
    <property type="evidence" value="ECO:0007669"/>
    <property type="project" value="TreeGrafter"/>
</dbReference>
<dbReference type="GO" id="GO:0016887">
    <property type="term" value="F:ATP hydrolysis activity"/>
    <property type="evidence" value="ECO:0007669"/>
    <property type="project" value="InterPro"/>
</dbReference>
<dbReference type="SUPFAM" id="SSF52540">
    <property type="entry name" value="P-loop containing nucleoside triphosphate hydrolases"/>
    <property type="match status" value="1"/>
</dbReference>
<dbReference type="Proteomes" id="UP000637788">
    <property type="component" value="Unassembled WGS sequence"/>
</dbReference>
<dbReference type="Pfam" id="PF12399">
    <property type="entry name" value="BCA_ABC_TP_C"/>
    <property type="match status" value="1"/>
</dbReference>
<keyword evidence="1" id="KW-0813">Transport</keyword>
<sequence length="261" mass="27433">MSPSAEPVTAETGEAAPAAAPAPPVLSANGIHRRFGSLVVLEGIDITLAPGEALGIVGPNGAGKTTLLDILSGAQSPSEGSVTFQGQDVTRWKVDRRCRSGIGRSHQVPRPFTGMTAYENVLVASVQGGSHRRRAAQQHALGVLERCGMLGQANRPAAALTLLERKRLEMARALATDPQVLLLDEIAGGLTDAETDELIATIEQLRADGIAIVWIEHVIHALLRVIDRLVCLAQGRVLAEGEPDAVMSDPRVVEAYLGSAA</sequence>
<gene>
    <name evidence="6" type="ORF">GCM10010094_80380</name>
</gene>